<dbReference type="OrthoDB" id="387192at2759"/>
<dbReference type="VEuPathDB" id="PlasmoDB:PKNH_1209200"/>
<comment type="caution">
    <text evidence="2">The sequence shown here is derived from an EMBL/GenBank/DDBJ whole genome shotgun (WGS) entry which is preliminary data.</text>
</comment>
<evidence type="ECO:0000313" key="3">
    <source>
        <dbReference type="Proteomes" id="UP000195012"/>
    </source>
</evidence>
<dbReference type="Proteomes" id="UP000195012">
    <property type="component" value="Unassembled WGS sequence"/>
</dbReference>
<dbReference type="AlphaFoldDB" id="A0A1Y3DS99"/>
<dbReference type="OMA" id="MCYNCKA"/>
<evidence type="ECO:0000256" key="1">
    <source>
        <dbReference type="SAM" id="MobiDB-lite"/>
    </source>
</evidence>
<accession>A0A1Y3DS99</accession>
<gene>
    <name evidence="2" type="ORF">PKNOH_S110079700</name>
</gene>
<dbReference type="EMBL" id="NETL01000025">
    <property type="protein sequence ID" value="OTN65647.1"/>
    <property type="molecule type" value="Genomic_DNA"/>
</dbReference>
<dbReference type="VEuPathDB" id="PlasmoDB:PKNOH_S110079700"/>
<sequence length="216" mass="24987">MVHLNCNDKLYSKTELYRPFGDSTLDNMYRVPLNYFNPPSRGLNGNPPHTSHEERANSAVITTNEEEEKKKKKKKKKAKIHMCYNCKASTTGEIKSTPDNTIYVNDKYINNSKKGNYKHAMINVRTDEHSTESDYSDAIEDTVPNVDKWKKPRKIFMGKYFFSEIDNSLLHPWHVCPSTTPQSGVVNPRLDSLHYSIWTKKKGRGECVKPEIIVRF</sequence>
<name>A0A1Y3DS99_PLAKN</name>
<reference evidence="2 3" key="1">
    <citation type="submission" date="2017-05" db="EMBL/GenBank/DDBJ databases">
        <title>PacBio assembly of a Plasmodium knowlesi genome sequence with Hi-C correction and manual annotation of the SICAvar gene family.</title>
        <authorList>
            <person name="Lapp S.A."/>
            <person name="Geraldo J.A."/>
            <person name="Chien J.-T."/>
            <person name="Ay F."/>
            <person name="Pakala S.B."/>
            <person name="Batugedara G."/>
            <person name="Humphrey J.C."/>
            <person name="Debarry J.D."/>
            <person name="Le Roch K.G."/>
            <person name="Galinski M.R."/>
            <person name="Kissinger J.C."/>
        </authorList>
    </citation>
    <scope>NUCLEOTIDE SEQUENCE [LARGE SCALE GENOMIC DNA]</scope>
    <source>
        <strain evidence="3">Malayan Strain Pk1 (A+)</strain>
    </source>
</reference>
<proteinExistence type="predicted"/>
<feature type="region of interest" description="Disordered" evidence="1">
    <location>
        <begin position="39"/>
        <end position="74"/>
    </location>
</feature>
<evidence type="ECO:0000313" key="2">
    <source>
        <dbReference type="EMBL" id="OTN65647.1"/>
    </source>
</evidence>
<protein>
    <submittedName>
        <fullName evidence="2">Uncharacterized protein</fullName>
    </submittedName>
</protein>
<organism evidence="2 3">
    <name type="scientific">Plasmodium knowlesi</name>
    <dbReference type="NCBI Taxonomy" id="5850"/>
    <lineage>
        <taxon>Eukaryota</taxon>
        <taxon>Sar</taxon>
        <taxon>Alveolata</taxon>
        <taxon>Apicomplexa</taxon>
        <taxon>Aconoidasida</taxon>
        <taxon>Haemosporida</taxon>
        <taxon>Plasmodiidae</taxon>
        <taxon>Plasmodium</taxon>
        <taxon>Plasmodium (Plasmodium)</taxon>
    </lineage>
</organism>